<keyword evidence="1" id="KW-0812">Transmembrane</keyword>
<comment type="caution">
    <text evidence="2">The sequence shown here is derived from an EMBL/GenBank/DDBJ whole genome shotgun (WGS) entry which is preliminary data.</text>
</comment>
<dbReference type="EMBL" id="LNQE01000378">
    <property type="protein sequence ID" value="KUG26991.1"/>
    <property type="molecule type" value="Genomic_DNA"/>
</dbReference>
<dbReference type="GO" id="GO:0017004">
    <property type="term" value="P:cytochrome complex assembly"/>
    <property type="evidence" value="ECO:0007669"/>
    <property type="project" value="InterPro"/>
</dbReference>
<reference evidence="2" key="1">
    <citation type="journal article" date="2015" name="Proc. Natl. Acad. Sci. U.S.A.">
        <title>Networks of energetic and metabolic interactions define dynamics in microbial communities.</title>
        <authorList>
            <person name="Embree M."/>
            <person name="Liu J.K."/>
            <person name="Al-Bassam M.M."/>
            <person name="Zengler K."/>
        </authorList>
    </citation>
    <scope>NUCLEOTIDE SEQUENCE</scope>
</reference>
<dbReference type="InterPro" id="IPR036127">
    <property type="entry name" value="CcmE-like_sf"/>
</dbReference>
<dbReference type="Gene3D" id="2.40.50.140">
    <property type="entry name" value="Nucleic acid-binding proteins"/>
    <property type="match status" value="1"/>
</dbReference>
<proteinExistence type="predicted"/>
<keyword evidence="1" id="KW-0472">Membrane</keyword>
<sequence>MKKMQKFILPVLIIAAVAIMYFGYFAPRDGLGSFSKFDPNSHASHEIIVSLVKEKGVRLDRASGESIFYVIDADGREVLVSGPSSLPPGMNDAPTIVLVGHLNRNNSFHAHDVRIRN</sequence>
<evidence type="ECO:0000256" key="1">
    <source>
        <dbReference type="SAM" id="Phobius"/>
    </source>
</evidence>
<protein>
    <submittedName>
        <fullName evidence="2">Uncharacterized protein</fullName>
    </submittedName>
</protein>
<feature type="transmembrane region" description="Helical" evidence="1">
    <location>
        <begin position="7"/>
        <end position="26"/>
    </location>
</feature>
<dbReference type="GO" id="GO:0017003">
    <property type="term" value="P:protein-heme linkage"/>
    <property type="evidence" value="ECO:0007669"/>
    <property type="project" value="InterPro"/>
</dbReference>
<evidence type="ECO:0000313" key="2">
    <source>
        <dbReference type="EMBL" id="KUG26991.1"/>
    </source>
</evidence>
<gene>
    <name evidence="2" type="ORF">ASZ90_003173</name>
</gene>
<keyword evidence="1" id="KW-1133">Transmembrane helix</keyword>
<dbReference type="InterPro" id="IPR012340">
    <property type="entry name" value="NA-bd_OB-fold"/>
</dbReference>
<dbReference type="SUPFAM" id="SSF82093">
    <property type="entry name" value="Heme chaperone CcmE"/>
    <property type="match status" value="1"/>
</dbReference>
<name>A0A0W8G1G3_9ZZZZ</name>
<dbReference type="AlphaFoldDB" id="A0A0W8G1G3"/>
<organism evidence="2">
    <name type="scientific">hydrocarbon metagenome</name>
    <dbReference type="NCBI Taxonomy" id="938273"/>
    <lineage>
        <taxon>unclassified sequences</taxon>
        <taxon>metagenomes</taxon>
        <taxon>ecological metagenomes</taxon>
    </lineage>
</organism>
<accession>A0A0W8G1G3</accession>
<dbReference type="GO" id="GO:0005886">
    <property type="term" value="C:plasma membrane"/>
    <property type="evidence" value="ECO:0007669"/>
    <property type="project" value="InterPro"/>
</dbReference>